<dbReference type="Proteomes" id="UP000266934">
    <property type="component" value="Chromosome"/>
</dbReference>
<feature type="transmembrane region" description="Helical" evidence="8">
    <location>
        <begin position="204"/>
        <end position="226"/>
    </location>
</feature>
<evidence type="ECO:0000256" key="1">
    <source>
        <dbReference type="ARBA" id="ARBA00004651"/>
    </source>
</evidence>
<reference evidence="10 11" key="1">
    <citation type="submission" date="2018-08" db="EMBL/GenBank/DDBJ databases">
        <title>Complete genome sequencing of Blastochloris tepida GI.</title>
        <authorList>
            <person name="Tsukatani Y."/>
            <person name="Mori H."/>
        </authorList>
    </citation>
    <scope>NUCLEOTIDE SEQUENCE [LARGE SCALE GENOMIC DNA]</scope>
    <source>
        <strain evidence="10 11">GI</strain>
    </source>
</reference>
<dbReference type="InterPro" id="IPR001750">
    <property type="entry name" value="ND/Mrp_TM"/>
</dbReference>
<dbReference type="InterPro" id="IPR050586">
    <property type="entry name" value="CPA3_Na-H_Antiporter_D"/>
</dbReference>
<dbReference type="RefSeq" id="WP_126396877.1">
    <property type="nucleotide sequence ID" value="NZ_AP018907.1"/>
</dbReference>
<evidence type="ECO:0000313" key="10">
    <source>
        <dbReference type="EMBL" id="BBF91561.1"/>
    </source>
</evidence>
<dbReference type="AlphaFoldDB" id="A0A348FW78"/>
<dbReference type="OrthoDB" id="9768329at2"/>
<keyword evidence="5 8" id="KW-1133">Transmembrane helix</keyword>
<dbReference type="GO" id="GO:0042773">
    <property type="term" value="P:ATP synthesis coupled electron transport"/>
    <property type="evidence" value="ECO:0007669"/>
    <property type="project" value="InterPro"/>
</dbReference>
<evidence type="ECO:0000313" key="11">
    <source>
        <dbReference type="Proteomes" id="UP000266934"/>
    </source>
</evidence>
<evidence type="ECO:0000256" key="8">
    <source>
        <dbReference type="SAM" id="Phobius"/>
    </source>
</evidence>
<keyword evidence="6 8" id="KW-0472">Membrane</keyword>
<feature type="transmembrane region" description="Helical" evidence="8">
    <location>
        <begin position="277"/>
        <end position="296"/>
    </location>
</feature>
<feature type="transmembrane region" description="Helical" evidence="8">
    <location>
        <begin position="233"/>
        <end position="257"/>
    </location>
</feature>
<feature type="domain" description="NADH:quinone oxidoreductase/Mrp antiporter transmembrane" evidence="9">
    <location>
        <begin position="126"/>
        <end position="406"/>
    </location>
</feature>
<dbReference type="KEGG" id="blag:BLTE_02460"/>
<evidence type="ECO:0000259" key="9">
    <source>
        <dbReference type="Pfam" id="PF00361"/>
    </source>
</evidence>
<proteinExistence type="inferred from homology"/>
<dbReference type="PANTHER" id="PTHR42703:SF1">
    <property type="entry name" value="NA(+)_H(+) ANTIPORTER SUBUNIT D1"/>
    <property type="match status" value="1"/>
</dbReference>
<feature type="transmembrane region" description="Helical" evidence="8">
    <location>
        <begin position="128"/>
        <end position="147"/>
    </location>
</feature>
<evidence type="ECO:0000256" key="4">
    <source>
        <dbReference type="ARBA" id="ARBA00022692"/>
    </source>
</evidence>
<evidence type="ECO:0000256" key="5">
    <source>
        <dbReference type="ARBA" id="ARBA00022989"/>
    </source>
</evidence>
<sequence length="507" mass="51703">MSHLAIIPILLPLAAGIACLALERAGLVAQRAVSLAAALMMMAVAALLLRHAGTGAIDVYALGNWPAPFGIVLVLDRLSALMVAVCAALALPALIYASGGTDALGRHFHALFQFQIAGLNGAFLTGDLFNLFVFFEVLLLASYGLLVHGNGRARANAGLAYVVLNLTGSALFLIALGLLYGTLGTLNMADMAHALARVPAADQALVRTAASLLVVVFALKAALFPLSFWLPSVYGAAVAPAAALFAIMTKVGVYALLRVSSASFAGAPVTADLLQPWLMPLAIATIVAGTLGALAARRLAVVVASLVVVSTGTLLAAIAASGIEAIAAALFYLVHSTLVAGGFFLLAGRIASARGEAGDGFRTGQTATRAVTLGAAYLVFALAISGVPPLSGFLAKLMILRSIQEAPFGPLAWTALLSSSLLPALVLARAASVFFWEAKPAPAATAEARLGLPALAMLTMLAASPLLVAFAAPVADYARATAMQLRSPAASEAVLGADPATARERRP</sequence>
<dbReference type="NCBIfam" id="NF009309">
    <property type="entry name" value="PRK12666.1"/>
    <property type="match status" value="1"/>
</dbReference>
<dbReference type="GO" id="GO:0008137">
    <property type="term" value="F:NADH dehydrogenase (ubiquinone) activity"/>
    <property type="evidence" value="ECO:0007669"/>
    <property type="project" value="InterPro"/>
</dbReference>
<dbReference type="GO" id="GO:0005886">
    <property type="term" value="C:plasma membrane"/>
    <property type="evidence" value="ECO:0007669"/>
    <property type="project" value="UniProtKB-SubCell"/>
</dbReference>
<feature type="transmembrane region" description="Helical" evidence="8">
    <location>
        <begin position="69"/>
        <end position="97"/>
    </location>
</feature>
<keyword evidence="11" id="KW-1185">Reference proteome</keyword>
<accession>A0A348FW78</accession>
<evidence type="ECO:0000256" key="2">
    <source>
        <dbReference type="ARBA" id="ARBA00005346"/>
    </source>
</evidence>
<dbReference type="Pfam" id="PF00361">
    <property type="entry name" value="Proton_antipo_M"/>
    <property type="match status" value="1"/>
</dbReference>
<feature type="transmembrane region" description="Helical" evidence="8">
    <location>
        <begin position="303"/>
        <end position="323"/>
    </location>
</feature>
<feature type="transmembrane region" description="Helical" evidence="8">
    <location>
        <begin position="159"/>
        <end position="184"/>
    </location>
</feature>
<keyword evidence="3" id="KW-1003">Cell membrane</keyword>
<dbReference type="PANTHER" id="PTHR42703">
    <property type="entry name" value="NADH DEHYDROGENASE"/>
    <property type="match status" value="1"/>
</dbReference>
<evidence type="ECO:0000256" key="6">
    <source>
        <dbReference type="ARBA" id="ARBA00023136"/>
    </source>
</evidence>
<feature type="transmembrane region" description="Helical" evidence="8">
    <location>
        <begin position="370"/>
        <end position="391"/>
    </location>
</feature>
<name>A0A348FW78_9HYPH</name>
<dbReference type="EMBL" id="AP018907">
    <property type="protein sequence ID" value="BBF91561.1"/>
    <property type="molecule type" value="Genomic_DNA"/>
</dbReference>
<dbReference type="InterPro" id="IPR003918">
    <property type="entry name" value="NADH_UbQ_OxRdtase"/>
</dbReference>
<dbReference type="PRINTS" id="PR01437">
    <property type="entry name" value="NUOXDRDTASE4"/>
</dbReference>
<feature type="transmembrane region" description="Helical" evidence="8">
    <location>
        <begin position="31"/>
        <end position="49"/>
    </location>
</feature>
<organism evidence="10 11">
    <name type="scientific">Blastochloris tepida</name>
    <dbReference type="NCBI Taxonomy" id="2233851"/>
    <lineage>
        <taxon>Bacteria</taxon>
        <taxon>Pseudomonadati</taxon>
        <taxon>Pseudomonadota</taxon>
        <taxon>Alphaproteobacteria</taxon>
        <taxon>Hyphomicrobiales</taxon>
        <taxon>Blastochloridaceae</taxon>
        <taxon>Blastochloris</taxon>
    </lineage>
</organism>
<feature type="transmembrane region" description="Helical" evidence="8">
    <location>
        <begin position="450"/>
        <end position="475"/>
    </location>
</feature>
<comment type="subcellular location">
    <subcellularLocation>
        <location evidence="1">Cell membrane</location>
        <topology evidence="1">Multi-pass membrane protein</topology>
    </subcellularLocation>
    <subcellularLocation>
        <location evidence="7">Membrane</location>
        <topology evidence="7">Multi-pass membrane protein</topology>
    </subcellularLocation>
</comment>
<feature type="transmembrane region" description="Helical" evidence="8">
    <location>
        <begin position="329"/>
        <end position="350"/>
    </location>
</feature>
<evidence type="ECO:0000256" key="7">
    <source>
        <dbReference type="RuleBase" id="RU000320"/>
    </source>
</evidence>
<feature type="transmembrane region" description="Helical" evidence="8">
    <location>
        <begin position="411"/>
        <end position="438"/>
    </location>
</feature>
<keyword evidence="4 7" id="KW-0812">Transmembrane</keyword>
<gene>
    <name evidence="10" type="ORF">BLTE_02460</name>
</gene>
<evidence type="ECO:0000256" key="3">
    <source>
        <dbReference type="ARBA" id="ARBA00022475"/>
    </source>
</evidence>
<comment type="similarity">
    <text evidence="2">Belongs to the CPA3 antiporters (TC 2.A.63) subunit D family.</text>
</comment>
<protein>
    <submittedName>
        <fullName evidence="10">Monovalent cation/H+ antiporter subunit D</fullName>
    </submittedName>
</protein>